<dbReference type="Gene3D" id="3.40.50.10130">
    <property type="match status" value="1"/>
</dbReference>
<comment type="cofactor">
    <cofactor evidence="1 17">
        <name>Mg(2+)</name>
        <dbReference type="ChEBI" id="CHEBI:18420"/>
    </cofactor>
</comment>
<evidence type="ECO:0000256" key="17">
    <source>
        <dbReference type="RuleBase" id="RU369042"/>
    </source>
</evidence>
<evidence type="ECO:0000256" key="11">
    <source>
        <dbReference type="ARBA" id="ARBA00022801"/>
    </source>
</evidence>
<keyword evidence="15 17" id="KW-0539">Nucleus</keyword>
<dbReference type="Pfam" id="PF21136">
    <property type="entry name" value="WHD_MUS81"/>
    <property type="match status" value="1"/>
</dbReference>
<dbReference type="GO" id="GO:0031573">
    <property type="term" value="P:mitotic intra-S DNA damage checkpoint signaling"/>
    <property type="evidence" value="ECO:0000318"/>
    <property type="project" value="GO_Central"/>
</dbReference>
<evidence type="ECO:0000256" key="4">
    <source>
        <dbReference type="ARBA" id="ARBA00017114"/>
    </source>
</evidence>
<dbReference type="GO" id="GO:0006308">
    <property type="term" value="P:DNA catabolic process"/>
    <property type="evidence" value="ECO:0007669"/>
    <property type="project" value="UniProtKB-UniRule"/>
</dbReference>
<dbReference type="GO" id="GO:0048476">
    <property type="term" value="C:Holliday junction resolvase complex"/>
    <property type="evidence" value="ECO:0000318"/>
    <property type="project" value="GO_Central"/>
</dbReference>
<evidence type="ECO:0000256" key="16">
    <source>
        <dbReference type="ARBA" id="ARBA00023254"/>
    </source>
</evidence>
<evidence type="ECO:0000256" key="1">
    <source>
        <dbReference type="ARBA" id="ARBA00001946"/>
    </source>
</evidence>
<dbReference type="GO" id="GO:0000712">
    <property type="term" value="P:resolution of meiotic recombination intermediates"/>
    <property type="evidence" value="ECO:0000318"/>
    <property type="project" value="GO_Central"/>
</dbReference>
<keyword evidence="16" id="KW-0469">Meiosis</keyword>
<evidence type="ECO:0000256" key="8">
    <source>
        <dbReference type="ARBA" id="ARBA00022759"/>
    </source>
</evidence>
<dbReference type="InterPro" id="IPR047417">
    <property type="entry name" value="WHD_MUS81"/>
</dbReference>
<keyword evidence="6 17" id="KW-0540">Nuclease</keyword>
<dbReference type="CDD" id="cd20074">
    <property type="entry name" value="XPF_nuclease_Mus81"/>
    <property type="match status" value="1"/>
</dbReference>
<dbReference type="FunFam" id="3.40.50.10130:FF:000005">
    <property type="entry name" value="crossover junction endonuclease MUS81 isoform X1"/>
    <property type="match status" value="1"/>
</dbReference>
<evidence type="ECO:0000256" key="7">
    <source>
        <dbReference type="ARBA" id="ARBA00022723"/>
    </source>
</evidence>
<dbReference type="Gene3D" id="1.10.10.10">
    <property type="entry name" value="Winged helix-like DNA-binding domain superfamily/Winged helix DNA-binding domain"/>
    <property type="match status" value="1"/>
</dbReference>
<dbReference type="GO" id="GO:0048257">
    <property type="term" value="F:3'-flap endonuclease activity"/>
    <property type="evidence" value="ECO:0000318"/>
    <property type="project" value="GO_Central"/>
</dbReference>
<keyword evidence="20" id="KW-1185">Reference proteome</keyword>
<proteinExistence type="inferred from homology"/>
<sequence>MAPPPFSSSPWLQLNRPIQCADNETLVAYFLSKRKELVDADKISDNLEATLSVAHRNITTCKTPIQTIQDLSKIKGVGLWILKRMEEFFSNTTTEKLPQKGKRAKGSKPYLPKKKSVAYALLITLYRELMNGRDYMKKQELIDAAGGSGLCEASIVRDKGLGKPGQPSSKDWYTGWNAMTTLINKGLVVRKSNPAKYMLTDEGKKVALDCIKRSGLTDFIEGDDTNNRSTGVGCAQTASVSDLNHTTISQNKKTYDIVNLSDSEMNIPDVSSDSVELLEDGSAYLSEGNFATLRKDKKVLKYSSGKDTAISGNFVSMNSLLQTHTSLSDRLVGLSSPNDDDLVTASKTLSMPAHLNEQVFNIGSAYSFEGKDKNILKCSGGLSGRDSAIPGNSMARNCLIQPCTSLSDRLVSASSPNVDDLQSVSKTLPMPPRLNGDRFNDVYDVILLLDNRENFCAGAGRGNVAEMLRSRFKILVEIRRLPVGDGTWIVRHRHHKKEYILDFIVERKRVDDLKGSLIDNRYKDQKLRLLRCGLQKLIYLVEGDPNQCEGTEAIKTACFTTEIVDGFDVIRTAGLTETIGKYGHLTRAITQFYSAQFHSNSNKNPKICPTYVEFIKRCHDLNKMTISKLFSVQLMQVPRVVEDIALAVVDLYPTLISLYNAYKVLEGDVCAQEQMLMKQSNLISKSASKNIYNFVWISD</sequence>
<dbReference type="SMART" id="SM00891">
    <property type="entry name" value="ERCC4"/>
    <property type="match status" value="1"/>
</dbReference>
<evidence type="ECO:0000259" key="18">
    <source>
        <dbReference type="SMART" id="SM00891"/>
    </source>
</evidence>
<evidence type="ECO:0000256" key="2">
    <source>
        <dbReference type="ARBA" id="ARBA00004123"/>
    </source>
</evidence>
<dbReference type="EMBL" id="LFYR01001913">
    <property type="protein sequence ID" value="KMZ58644.1"/>
    <property type="molecule type" value="Genomic_DNA"/>
</dbReference>
<dbReference type="FunFam" id="1.10.10.10:FF:000307">
    <property type="entry name" value="Crossover junction endonuclease MUS81"/>
    <property type="match status" value="1"/>
</dbReference>
<dbReference type="GO" id="GO:0008821">
    <property type="term" value="F:crossover junction DNA endonuclease activity"/>
    <property type="evidence" value="ECO:0007669"/>
    <property type="project" value="UniProtKB-UniRule"/>
</dbReference>
<comment type="function">
    <text evidence="17">Interacts with EME1 to form a DNA structure-specific endonuclease with substrate preference for branched DNA structures with a 5'-end at the branch nick. Typical substrates include 3'-flap structures, D-loops, replication forks and nicked Holliday junctions. May be required in mitosis for the processing of stalled or collapsed replication fork intermediates. May be required in meiosis for the repair of meiosis-specific double strand breaks subsequent to single-end invasion (SEI).</text>
</comment>
<keyword evidence="10" id="KW-0498">Mitosis</keyword>
<protein>
    <recommendedName>
        <fullName evidence="4 17">Crossover junction endonuclease MUS81</fullName>
        <ecNumber evidence="17">3.1.22.-</ecNumber>
    </recommendedName>
</protein>
<dbReference type="GO" id="GO:0051301">
    <property type="term" value="P:cell division"/>
    <property type="evidence" value="ECO:0007669"/>
    <property type="project" value="UniProtKB-KW"/>
</dbReference>
<dbReference type="InterPro" id="IPR036388">
    <property type="entry name" value="WH-like_DNA-bd_sf"/>
</dbReference>
<dbReference type="Gene3D" id="1.10.150.670">
    <property type="entry name" value="Crossover junction endonuclease EME1, DNA-binding domain"/>
    <property type="match status" value="1"/>
</dbReference>
<evidence type="ECO:0000256" key="14">
    <source>
        <dbReference type="ARBA" id="ARBA00023204"/>
    </source>
</evidence>
<evidence type="ECO:0000256" key="5">
    <source>
        <dbReference type="ARBA" id="ARBA00022618"/>
    </source>
</evidence>
<dbReference type="AlphaFoldDB" id="A0A0K9NPF5"/>
<dbReference type="OMA" id="ELGDAMW"/>
<feature type="domain" description="ERCC4" evidence="18">
    <location>
        <begin position="446"/>
        <end position="545"/>
    </location>
</feature>
<evidence type="ECO:0000313" key="20">
    <source>
        <dbReference type="Proteomes" id="UP000036987"/>
    </source>
</evidence>
<comment type="similarity">
    <text evidence="3 17">Belongs to the XPF family.</text>
</comment>
<dbReference type="GO" id="GO:0005634">
    <property type="term" value="C:nucleus"/>
    <property type="evidence" value="ECO:0000318"/>
    <property type="project" value="GO_Central"/>
</dbReference>
<keyword evidence="8 17" id="KW-0255">Endonuclease</keyword>
<comment type="subcellular location">
    <subcellularLocation>
        <location evidence="2 17">Nucleus</location>
    </subcellularLocation>
</comment>
<dbReference type="InterPro" id="IPR033309">
    <property type="entry name" value="Mus81"/>
</dbReference>
<dbReference type="STRING" id="29655.A0A0K9NPF5"/>
<keyword evidence="13 17" id="KW-0233">DNA recombination</keyword>
<name>A0A0K9NPF5_ZOSMR</name>
<evidence type="ECO:0000313" key="19">
    <source>
        <dbReference type="EMBL" id="KMZ58644.1"/>
    </source>
</evidence>
<organism evidence="19 20">
    <name type="scientific">Zostera marina</name>
    <name type="common">Eelgrass</name>
    <dbReference type="NCBI Taxonomy" id="29655"/>
    <lineage>
        <taxon>Eukaryota</taxon>
        <taxon>Viridiplantae</taxon>
        <taxon>Streptophyta</taxon>
        <taxon>Embryophyta</taxon>
        <taxon>Tracheophyta</taxon>
        <taxon>Spermatophyta</taxon>
        <taxon>Magnoliopsida</taxon>
        <taxon>Liliopsida</taxon>
        <taxon>Zosteraceae</taxon>
        <taxon>Zostera</taxon>
    </lineage>
</organism>
<evidence type="ECO:0000256" key="6">
    <source>
        <dbReference type="ARBA" id="ARBA00022722"/>
    </source>
</evidence>
<evidence type="ECO:0000256" key="10">
    <source>
        <dbReference type="ARBA" id="ARBA00022776"/>
    </source>
</evidence>
<dbReference type="Pfam" id="PF02732">
    <property type="entry name" value="ERCC4"/>
    <property type="match status" value="1"/>
</dbReference>
<dbReference type="OrthoDB" id="5963188at2759"/>
<keyword evidence="11 17" id="KW-0378">Hydrolase</keyword>
<dbReference type="SUPFAM" id="SSF52980">
    <property type="entry name" value="Restriction endonuclease-like"/>
    <property type="match status" value="1"/>
</dbReference>
<evidence type="ECO:0000256" key="3">
    <source>
        <dbReference type="ARBA" id="ARBA00010015"/>
    </source>
</evidence>
<evidence type="ECO:0000256" key="9">
    <source>
        <dbReference type="ARBA" id="ARBA00022763"/>
    </source>
</evidence>
<dbReference type="PANTHER" id="PTHR13451">
    <property type="entry name" value="CLASS II CROSSOVER JUNCTION ENDONUCLEASE MUS81"/>
    <property type="match status" value="1"/>
</dbReference>
<dbReference type="InterPro" id="IPR006166">
    <property type="entry name" value="ERCC4_domain"/>
</dbReference>
<reference evidence="20" key="1">
    <citation type="journal article" date="2016" name="Nature">
        <title>The genome of the seagrass Zostera marina reveals angiosperm adaptation to the sea.</title>
        <authorList>
            <person name="Olsen J.L."/>
            <person name="Rouze P."/>
            <person name="Verhelst B."/>
            <person name="Lin Y.-C."/>
            <person name="Bayer T."/>
            <person name="Collen J."/>
            <person name="Dattolo E."/>
            <person name="De Paoli E."/>
            <person name="Dittami S."/>
            <person name="Maumus F."/>
            <person name="Michel G."/>
            <person name="Kersting A."/>
            <person name="Lauritano C."/>
            <person name="Lohaus R."/>
            <person name="Toepel M."/>
            <person name="Tonon T."/>
            <person name="Vanneste K."/>
            <person name="Amirebrahimi M."/>
            <person name="Brakel J."/>
            <person name="Bostroem C."/>
            <person name="Chovatia M."/>
            <person name="Grimwood J."/>
            <person name="Jenkins J.W."/>
            <person name="Jueterbock A."/>
            <person name="Mraz A."/>
            <person name="Stam W.T."/>
            <person name="Tice H."/>
            <person name="Bornberg-Bauer E."/>
            <person name="Green P.J."/>
            <person name="Pearson G.A."/>
            <person name="Procaccini G."/>
            <person name="Duarte C.M."/>
            <person name="Schmutz J."/>
            <person name="Reusch T.B.H."/>
            <person name="Van de Peer Y."/>
        </authorList>
    </citation>
    <scope>NUCLEOTIDE SEQUENCE [LARGE SCALE GENOMIC DNA]</scope>
    <source>
        <strain evidence="20">cv. Finnish</strain>
    </source>
</reference>
<keyword evidence="12 17" id="KW-0460">Magnesium</keyword>
<comment type="subunit">
    <text evidence="17">Interacts with EME1.</text>
</comment>
<dbReference type="GO" id="GO:0000727">
    <property type="term" value="P:double-strand break repair via break-induced replication"/>
    <property type="evidence" value="ECO:0000318"/>
    <property type="project" value="GO_Central"/>
</dbReference>
<keyword evidence="5" id="KW-0132">Cell division</keyword>
<keyword evidence="9 17" id="KW-0227">DNA damage</keyword>
<keyword evidence="14 17" id="KW-0234">DNA repair</keyword>
<dbReference type="GO" id="GO:0046872">
    <property type="term" value="F:metal ion binding"/>
    <property type="evidence" value="ECO:0007669"/>
    <property type="project" value="UniProtKB-UniRule"/>
</dbReference>
<dbReference type="InterPro" id="IPR042530">
    <property type="entry name" value="EME1/EME2_C"/>
</dbReference>
<dbReference type="InterPro" id="IPR047416">
    <property type="entry name" value="XPF_nuclease_Mus81"/>
</dbReference>
<dbReference type="PANTHER" id="PTHR13451:SF0">
    <property type="entry name" value="CROSSOVER JUNCTION ENDONUCLEASE MUS81"/>
    <property type="match status" value="1"/>
</dbReference>
<gene>
    <name evidence="19" type="ORF">ZOSMA_75G00760</name>
</gene>
<keyword evidence="10" id="KW-0131">Cell cycle</keyword>
<evidence type="ECO:0000256" key="13">
    <source>
        <dbReference type="ARBA" id="ARBA00023172"/>
    </source>
</evidence>
<dbReference type="EC" id="3.1.22.-" evidence="17"/>
<evidence type="ECO:0000256" key="12">
    <source>
        <dbReference type="ARBA" id="ARBA00022842"/>
    </source>
</evidence>
<accession>A0A0K9NPF5</accession>
<evidence type="ECO:0000256" key="15">
    <source>
        <dbReference type="ARBA" id="ARBA00023242"/>
    </source>
</evidence>
<keyword evidence="7 17" id="KW-0479">Metal-binding</keyword>
<dbReference type="InterPro" id="IPR011335">
    <property type="entry name" value="Restrct_endonuc-II-like"/>
</dbReference>
<dbReference type="GO" id="GO:0003677">
    <property type="term" value="F:DNA binding"/>
    <property type="evidence" value="ECO:0007669"/>
    <property type="project" value="UniProtKB-UniRule"/>
</dbReference>
<comment type="caution">
    <text evidence="19">The sequence shown here is derived from an EMBL/GenBank/DDBJ whole genome shotgun (WGS) entry which is preliminary data.</text>
</comment>
<dbReference type="CDD" id="cd21036">
    <property type="entry name" value="WH_MUS81"/>
    <property type="match status" value="1"/>
</dbReference>
<dbReference type="Proteomes" id="UP000036987">
    <property type="component" value="Unassembled WGS sequence"/>
</dbReference>